<reference evidence="5" key="1">
    <citation type="journal article" date="2020" name="Stud. Mycol.">
        <title>101 Dothideomycetes genomes: a test case for predicting lifestyles and emergence of pathogens.</title>
        <authorList>
            <person name="Haridas S."/>
            <person name="Albert R."/>
            <person name="Binder M."/>
            <person name="Bloem J."/>
            <person name="Labutti K."/>
            <person name="Salamov A."/>
            <person name="Andreopoulos B."/>
            <person name="Baker S."/>
            <person name="Barry K."/>
            <person name="Bills G."/>
            <person name="Bluhm B."/>
            <person name="Cannon C."/>
            <person name="Castanera R."/>
            <person name="Culley D."/>
            <person name="Daum C."/>
            <person name="Ezra D."/>
            <person name="Gonzalez J."/>
            <person name="Henrissat B."/>
            <person name="Kuo A."/>
            <person name="Liang C."/>
            <person name="Lipzen A."/>
            <person name="Lutzoni F."/>
            <person name="Magnuson J."/>
            <person name="Mondo S."/>
            <person name="Nolan M."/>
            <person name="Ohm R."/>
            <person name="Pangilinan J."/>
            <person name="Park H.-J."/>
            <person name="Ramirez L."/>
            <person name="Alfaro M."/>
            <person name="Sun H."/>
            <person name="Tritt A."/>
            <person name="Yoshinaga Y."/>
            <person name="Zwiers L.-H."/>
            <person name="Turgeon B."/>
            <person name="Goodwin S."/>
            <person name="Spatafora J."/>
            <person name="Crous P."/>
            <person name="Grigoriev I."/>
        </authorList>
    </citation>
    <scope>NUCLEOTIDE SEQUENCE</scope>
    <source>
        <strain evidence="5">CBS 122681</strain>
    </source>
</reference>
<dbReference type="InterPro" id="IPR007867">
    <property type="entry name" value="GMC_OxRtase_C"/>
</dbReference>
<dbReference type="InterPro" id="IPR012132">
    <property type="entry name" value="GMC_OxRdtase"/>
</dbReference>
<keyword evidence="2" id="KW-0274">FAD</keyword>
<proteinExistence type="inferred from homology"/>
<accession>A0A6A6T9K4</accession>
<organism evidence="5 6">
    <name type="scientific">Lophiostoma macrostomum CBS 122681</name>
    <dbReference type="NCBI Taxonomy" id="1314788"/>
    <lineage>
        <taxon>Eukaryota</taxon>
        <taxon>Fungi</taxon>
        <taxon>Dikarya</taxon>
        <taxon>Ascomycota</taxon>
        <taxon>Pezizomycotina</taxon>
        <taxon>Dothideomycetes</taxon>
        <taxon>Pleosporomycetidae</taxon>
        <taxon>Pleosporales</taxon>
        <taxon>Lophiostomataceae</taxon>
        <taxon>Lophiostoma</taxon>
    </lineage>
</organism>
<dbReference type="Pfam" id="PF05199">
    <property type="entry name" value="GMC_oxred_C"/>
    <property type="match status" value="1"/>
</dbReference>
<sequence length="576" mass="62840">MASFPFLTIAVVLQCLTILYSTIPFAYGRTIHDTSLTIATNQIYDYIIVGGGLTGLVTANRFSENGNKTVLIIENGYIDDGPLTSIPHMASILNTADLYPITSAPVPGLNNSVWAVSVGNVVGGGSVVNGMQRDCGADADYDAWEQLGNGGWGAKGLAKYLKKSTHFTPPSESSREAFGLTYDENAYGDGPVQVTISSYQFPDMKTIFDAWKAEGVPMPKEGFANAIGAYWSPNSVDNKTATRSHARKVYYDSIASRPNLKLMTGTKATEIILEETSNKLTAKGVKIASRADSSTAEVFANNVLDAANITVKREAPGVGSNFQDHIPLYMTFNLSHTANPDPTTFSTNATFNGSAYEQYLADRQGPYTFGRGNALGMLSFSQLSSKAKLITSKFGRQSNLTQYLPERYARSEQLLSGFKKQRQILLDLYSRNDSAIGEFPIQPWGRSAVAHQKPLSRGTITLNNTDPHNFPVVQYNTLQNPIDAEVIAELVRFNRRHWARKELSVYSPVENVPGAHCSAAMMPEELGSIVDTKLRVYGVDRLRIVDASIIPLIPSTHLQATMYAVAEKAADLIKDV</sequence>
<feature type="domain" description="Glucose-methanol-choline oxidoreductase C-terminal" evidence="4">
    <location>
        <begin position="454"/>
        <end position="566"/>
    </location>
</feature>
<dbReference type="Proteomes" id="UP000799324">
    <property type="component" value="Unassembled WGS sequence"/>
</dbReference>
<dbReference type="SUPFAM" id="SSF51905">
    <property type="entry name" value="FAD/NAD(P)-binding domain"/>
    <property type="match status" value="1"/>
</dbReference>
<dbReference type="PANTHER" id="PTHR11552">
    <property type="entry name" value="GLUCOSE-METHANOL-CHOLINE GMC OXIDOREDUCTASE"/>
    <property type="match status" value="1"/>
</dbReference>
<keyword evidence="2" id="KW-0285">Flavoprotein</keyword>
<dbReference type="PANTHER" id="PTHR11552:SF115">
    <property type="entry name" value="DEHYDROGENASE XPTC-RELATED"/>
    <property type="match status" value="1"/>
</dbReference>
<feature type="domain" description="Glucose-methanol-choline oxidoreductase N-terminal" evidence="3">
    <location>
        <begin position="44"/>
        <end position="302"/>
    </location>
</feature>
<dbReference type="Pfam" id="PF00732">
    <property type="entry name" value="GMC_oxred_N"/>
    <property type="match status" value="1"/>
</dbReference>
<keyword evidence="6" id="KW-1185">Reference proteome</keyword>
<dbReference type="Gene3D" id="3.30.560.10">
    <property type="entry name" value="Glucose Oxidase, domain 3"/>
    <property type="match status" value="3"/>
</dbReference>
<gene>
    <name evidence="5" type="ORF">K491DRAFT_704480</name>
</gene>
<evidence type="ECO:0000256" key="2">
    <source>
        <dbReference type="PIRSR" id="PIRSR000137-2"/>
    </source>
</evidence>
<dbReference type="GO" id="GO:0016614">
    <property type="term" value="F:oxidoreductase activity, acting on CH-OH group of donors"/>
    <property type="evidence" value="ECO:0007669"/>
    <property type="project" value="InterPro"/>
</dbReference>
<evidence type="ECO:0000259" key="4">
    <source>
        <dbReference type="Pfam" id="PF05199"/>
    </source>
</evidence>
<dbReference type="GO" id="GO:0050660">
    <property type="term" value="F:flavin adenine dinucleotide binding"/>
    <property type="evidence" value="ECO:0007669"/>
    <property type="project" value="InterPro"/>
</dbReference>
<comment type="similarity">
    <text evidence="1">Belongs to the GMC oxidoreductase family.</text>
</comment>
<dbReference type="GO" id="GO:0044550">
    <property type="term" value="P:secondary metabolite biosynthetic process"/>
    <property type="evidence" value="ECO:0007669"/>
    <property type="project" value="TreeGrafter"/>
</dbReference>
<dbReference type="Gene3D" id="3.50.50.60">
    <property type="entry name" value="FAD/NAD(P)-binding domain"/>
    <property type="match status" value="3"/>
</dbReference>
<evidence type="ECO:0000313" key="5">
    <source>
        <dbReference type="EMBL" id="KAF2655613.1"/>
    </source>
</evidence>
<feature type="binding site" evidence="2">
    <location>
        <position position="121"/>
    </location>
    <ligand>
        <name>FAD</name>
        <dbReference type="ChEBI" id="CHEBI:57692"/>
    </ligand>
</feature>
<dbReference type="AlphaFoldDB" id="A0A6A6T9K4"/>
<dbReference type="PIRSF" id="PIRSF000137">
    <property type="entry name" value="Alcohol_oxidase"/>
    <property type="match status" value="1"/>
</dbReference>
<name>A0A6A6T9K4_9PLEO</name>
<evidence type="ECO:0000256" key="1">
    <source>
        <dbReference type="ARBA" id="ARBA00010790"/>
    </source>
</evidence>
<protein>
    <submittedName>
        <fullName evidence="5">GMC oxidoreductase</fullName>
    </submittedName>
</protein>
<evidence type="ECO:0000259" key="3">
    <source>
        <dbReference type="Pfam" id="PF00732"/>
    </source>
</evidence>
<dbReference type="InterPro" id="IPR036188">
    <property type="entry name" value="FAD/NAD-bd_sf"/>
</dbReference>
<dbReference type="OrthoDB" id="269227at2759"/>
<dbReference type="InterPro" id="IPR000172">
    <property type="entry name" value="GMC_OxRdtase_N"/>
</dbReference>
<dbReference type="EMBL" id="MU004346">
    <property type="protein sequence ID" value="KAF2655613.1"/>
    <property type="molecule type" value="Genomic_DNA"/>
</dbReference>
<dbReference type="SUPFAM" id="SSF54373">
    <property type="entry name" value="FAD-linked reductases, C-terminal domain"/>
    <property type="match status" value="1"/>
</dbReference>
<evidence type="ECO:0000313" key="6">
    <source>
        <dbReference type="Proteomes" id="UP000799324"/>
    </source>
</evidence>
<comment type="cofactor">
    <cofactor evidence="2">
        <name>FAD</name>
        <dbReference type="ChEBI" id="CHEBI:57692"/>
    </cofactor>
</comment>